<dbReference type="InterPro" id="IPR048447">
    <property type="entry name" value="DUF1980_C"/>
</dbReference>
<protein>
    <recommendedName>
        <fullName evidence="3">DUF1980 domain-containing protein</fullName>
    </recommendedName>
</protein>
<feature type="region of interest" description="Disordered" evidence="1">
    <location>
        <begin position="26"/>
        <end position="49"/>
    </location>
</feature>
<dbReference type="PROSITE" id="PS51257">
    <property type="entry name" value="PROKAR_LIPOPROTEIN"/>
    <property type="match status" value="1"/>
</dbReference>
<feature type="signal peptide" evidence="2">
    <location>
        <begin position="1"/>
        <end position="23"/>
    </location>
</feature>
<reference evidence="4 5" key="1">
    <citation type="submission" date="2019-09" db="EMBL/GenBank/DDBJ databases">
        <authorList>
            <person name="Valk L.C."/>
        </authorList>
    </citation>
    <scope>NUCLEOTIDE SEQUENCE [LARGE SCALE GENOMIC DNA]</scope>
    <source>
        <strain evidence="4">GalUA</strain>
    </source>
</reference>
<sequence length="222" mass="25420">MNCYKQSIILMGVIFLISGCSVADTSTNNSKMTQNETVSSQESKTDTKNMDEVTELGQSEVSTNNDGNTTDSNQFGLLETKKKPHSSLNYNCDIEKDREHFDESNIDIVVGDEYYSTQINDWYMNFEEYEGKTVEIEGYYIADYLPYLFVGRYGPTCPYCQGGYVCFEFYTKEDLTQLVSGQDWIKVKGILRQDEDESGQFYYIETMSVEKMEEVGLDTVTN</sequence>
<accession>A0A7V7QMH5</accession>
<evidence type="ECO:0000313" key="4">
    <source>
        <dbReference type="EMBL" id="KAB1439869.1"/>
    </source>
</evidence>
<keyword evidence="5" id="KW-1185">Reference proteome</keyword>
<feature type="compositionally biased region" description="Polar residues" evidence="1">
    <location>
        <begin position="26"/>
        <end position="42"/>
    </location>
</feature>
<dbReference type="Pfam" id="PF21537">
    <property type="entry name" value="DUF1980_C"/>
    <property type="match status" value="1"/>
</dbReference>
<dbReference type="RefSeq" id="WP_151142845.1">
    <property type="nucleotide sequence ID" value="NZ_WAGX01000004.1"/>
</dbReference>
<organism evidence="4 5">
    <name type="scientific">Candidatus Galacturonatibacter soehngenii</name>
    <dbReference type="NCBI Taxonomy" id="2307010"/>
    <lineage>
        <taxon>Bacteria</taxon>
        <taxon>Bacillati</taxon>
        <taxon>Bacillota</taxon>
        <taxon>Clostridia</taxon>
        <taxon>Lachnospirales</taxon>
        <taxon>Lachnospiraceae</taxon>
        <taxon>Candidatus Galacturonatibacter</taxon>
    </lineage>
</organism>
<evidence type="ECO:0000256" key="2">
    <source>
        <dbReference type="SAM" id="SignalP"/>
    </source>
</evidence>
<evidence type="ECO:0000256" key="1">
    <source>
        <dbReference type="SAM" id="MobiDB-lite"/>
    </source>
</evidence>
<dbReference type="Proteomes" id="UP000461768">
    <property type="component" value="Unassembled WGS sequence"/>
</dbReference>
<reference evidence="4 5" key="2">
    <citation type="submission" date="2020-02" db="EMBL/GenBank/DDBJ databases">
        <title>Candidatus Galacturonibacter soehngenii shows hetero-acetogenic catabolism of galacturonic acid but lacks a canonical carbon monoxide dehydrogenase/acetyl-CoA synthase complex.</title>
        <authorList>
            <person name="Diender M."/>
            <person name="Stouten G.R."/>
            <person name="Petersen J.F."/>
            <person name="Nielsen P.H."/>
            <person name="Dueholm M.S."/>
            <person name="Pronk J.T."/>
            <person name="Van Loosdrecht M.C.M."/>
        </authorList>
    </citation>
    <scope>NUCLEOTIDE SEQUENCE [LARGE SCALE GENOMIC DNA]</scope>
    <source>
        <strain evidence="4">GalUA</strain>
    </source>
</reference>
<dbReference type="EMBL" id="WAGX01000004">
    <property type="protein sequence ID" value="KAB1439869.1"/>
    <property type="molecule type" value="Genomic_DNA"/>
</dbReference>
<dbReference type="OrthoDB" id="1778827at2"/>
<evidence type="ECO:0000259" key="3">
    <source>
        <dbReference type="Pfam" id="PF21537"/>
    </source>
</evidence>
<evidence type="ECO:0000313" key="5">
    <source>
        <dbReference type="Proteomes" id="UP000461768"/>
    </source>
</evidence>
<dbReference type="AlphaFoldDB" id="A0A7V7QMH5"/>
<comment type="caution">
    <text evidence="4">The sequence shown here is derived from an EMBL/GenBank/DDBJ whole genome shotgun (WGS) entry which is preliminary data.</text>
</comment>
<keyword evidence="2" id="KW-0732">Signal</keyword>
<proteinExistence type="predicted"/>
<gene>
    <name evidence="4" type="ORF">F7O84_05660</name>
</gene>
<name>A0A7V7QMH5_9FIRM</name>
<feature type="chain" id="PRO_5030685061" description="DUF1980 domain-containing protein" evidence="2">
    <location>
        <begin position="24"/>
        <end position="222"/>
    </location>
</feature>
<feature type="domain" description="DUF1980" evidence="3">
    <location>
        <begin position="103"/>
        <end position="214"/>
    </location>
</feature>